<dbReference type="AlphaFoldDB" id="A0A1W6LHC4"/>
<sequence length="167" mass="19123">MRLLLRALRGLLLVLAAAVLFIEEWGWRPLTALAARLGRWPPFARLEALVRRVSPRVALVLFVVPAVALFPLKLVALWLIHVGQTALGVTVIVLAKLVGTAIVGRLFLLLQLQLMTFPWFAAAWTWWRNTKARVVAWVKHSAPWRAARRFARRVRARWRRLRHHGNG</sequence>
<keyword evidence="1" id="KW-1133">Transmembrane helix</keyword>
<reference evidence="2 3" key="1">
    <citation type="submission" date="2016-04" db="EMBL/GenBank/DDBJ databases">
        <title>Complete genome sequence of natural rubber-degrading, novel Gram-negative bacterium, Rhizobacter gummiphilus strain NS21.</title>
        <authorList>
            <person name="Tabata M."/>
            <person name="Kasai D."/>
            <person name="Fukuda M."/>
        </authorList>
    </citation>
    <scope>NUCLEOTIDE SEQUENCE [LARGE SCALE GENOMIC DNA]</scope>
    <source>
        <strain evidence="2 3">NS21</strain>
    </source>
</reference>
<proteinExistence type="predicted"/>
<evidence type="ECO:0008006" key="4">
    <source>
        <dbReference type="Google" id="ProtNLM"/>
    </source>
</evidence>
<dbReference type="STRING" id="946333.A4W93_02110"/>
<dbReference type="EMBL" id="CP015118">
    <property type="protein sequence ID" value="ARN23682.1"/>
    <property type="molecule type" value="Genomic_DNA"/>
</dbReference>
<evidence type="ECO:0000313" key="3">
    <source>
        <dbReference type="Proteomes" id="UP000193427"/>
    </source>
</evidence>
<name>A0A1W6LHC4_9BURK</name>
<protein>
    <recommendedName>
        <fullName evidence="4">Transmembrane protein</fullName>
    </recommendedName>
</protein>
<evidence type="ECO:0000256" key="1">
    <source>
        <dbReference type="SAM" id="Phobius"/>
    </source>
</evidence>
<organism evidence="2 3">
    <name type="scientific">Piscinibacter gummiphilus</name>
    <dbReference type="NCBI Taxonomy" id="946333"/>
    <lineage>
        <taxon>Bacteria</taxon>
        <taxon>Pseudomonadati</taxon>
        <taxon>Pseudomonadota</taxon>
        <taxon>Betaproteobacteria</taxon>
        <taxon>Burkholderiales</taxon>
        <taxon>Sphaerotilaceae</taxon>
        <taxon>Piscinibacter</taxon>
    </lineage>
</organism>
<keyword evidence="3" id="KW-1185">Reference proteome</keyword>
<dbReference type="OrthoDB" id="8900679at2"/>
<gene>
    <name evidence="2" type="ORF">A4W93_02110</name>
</gene>
<evidence type="ECO:0000313" key="2">
    <source>
        <dbReference type="EMBL" id="ARN23682.1"/>
    </source>
</evidence>
<feature type="transmembrane region" description="Helical" evidence="1">
    <location>
        <begin position="58"/>
        <end position="80"/>
    </location>
</feature>
<dbReference type="KEGG" id="rgu:A4W93_02110"/>
<feature type="transmembrane region" description="Helical" evidence="1">
    <location>
        <begin position="87"/>
        <end position="110"/>
    </location>
</feature>
<dbReference type="Proteomes" id="UP000193427">
    <property type="component" value="Chromosome"/>
</dbReference>
<keyword evidence="1" id="KW-0472">Membrane</keyword>
<accession>A0A1W6LHC4</accession>
<keyword evidence="1" id="KW-0812">Transmembrane</keyword>